<feature type="compositionally biased region" description="Basic residues" evidence="1">
    <location>
        <begin position="1"/>
        <end position="11"/>
    </location>
</feature>
<dbReference type="InterPro" id="IPR036390">
    <property type="entry name" value="WH_DNA-bd_sf"/>
</dbReference>
<organism evidence="2 3">
    <name type="scientific">Nannocystis exedens</name>
    <dbReference type="NCBI Taxonomy" id="54"/>
    <lineage>
        <taxon>Bacteria</taxon>
        <taxon>Pseudomonadati</taxon>
        <taxon>Myxococcota</taxon>
        <taxon>Polyangia</taxon>
        <taxon>Nannocystales</taxon>
        <taxon>Nannocystaceae</taxon>
        <taxon>Nannocystis</taxon>
    </lineage>
</organism>
<feature type="compositionally biased region" description="Basic and acidic residues" evidence="1">
    <location>
        <begin position="19"/>
        <end position="36"/>
    </location>
</feature>
<proteinExistence type="predicted"/>
<feature type="region of interest" description="Disordered" evidence="1">
    <location>
        <begin position="243"/>
        <end position="262"/>
    </location>
</feature>
<dbReference type="Proteomes" id="UP000199400">
    <property type="component" value="Unassembled WGS sequence"/>
</dbReference>
<dbReference type="RefSeq" id="WP_096329189.1">
    <property type="nucleotide sequence ID" value="NZ_FOMX01000016.1"/>
</dbReference>
<evidence type="ECO:0000313" key="2">
    <source>
        <dbReference type="EMBL" id="SFE62324.1"/>
    </source>
</evidence>
<feature type="region of interest" description="Disordered" evidence="1">
    <location>
        <begin position="1"/>
        <end position="46"/>
    </location>
</feature>
<gene>
    <name evidence="2" type="ORF">SAMN02745121_04917</name>
</gene>
<dbReference type="AlphaFoldDB" id="A0A1I2C204"/>
<protein>
    <submittedName>
        <fullName evidence="2">Uncharacterized protein</fullName>
    </submittedName>
</protein>
<dbReference type="EMBL" id="FOMX01000016">
    <property type="protein sequence ID" value="SFE62324.1"/>
    <property type="molecule type" value="Genomic_DNA"/>
</dbReference>
<name>A0A1I2C204_9BACT</name>
<evidence type="ECO:0000256" key="1">
    <source>
        <dbReference type="SAM" id="MobiDB-lite"/>
    </source>
</evidence>
<dbReference type="SUPFAM" id="SSF46785">
    <property type="entry name" value="Winged helix' DNA-binding domain"/>
    <property type="match status" value="1"/>
</dbReference>
<reference evidence="3" key="1">
    <citation type="submission" date="2016-10" db="EMBL/GenBank/DDBJ databases">
        <authorList>
            <person name="Varghese N."/>
            <person name="Submissions S."/>
        </authorList>
    </citation>
    <scope>NUCLEOTIDE SEQUENCE [LARGE SCALE GENOMIC DNA]</scope>
    <source>
        <strain evidence="3">ATCC 25963</strain>
    </source>
</reference>
<sequence>MNRLRPTKGRRPLGTARRLRPDLAREGGLEAEREASESQALARRGVGWDQSAALETTPFRETDPLDSPLSARILSLLSDPRIDFLTVASAADALGSPRQDVENALEAMRQAGVLVAIGGGSVVRYGVTPETKGELEAEFRAAAQELGEHALLARLSAETALVPFEDEEPRLPATAGLLSLFLPGTGQLLNGDIGRASLVFAVWSLAWITHLSPVWTFVCLYAGAEAFLTAKIRSMERKLAEDNHALPPGAAGPKKLPSPRLT</sequence>
<dbReference type="OrthoDB" id="9808598at2"/>
<accession>A0A1I2C204</accession>
<evidence type="ECO:0000313" key="3">
    <source>
        <dbReference type="Proteomes" id="UP000199400"/>
    </source>
</evidence>
<keyword evidence="3" id="KW-1185">Reference proteome</keyword>